<evidence type="ECO:0000313" key="6">
    <source>
        <dbReference type="EMBL" id="SCF21476.1"/>
    </source>
</evidence>
<sequence>MSPVHTVRGPVDSADLGRTYMHEHIFVLTADVQANHPQEWGSEEDRVADAVQKLRALAAQGVTTLVDPTVVGLGRYVPRIQRIAEQVPDLNIVVATGIYTYDSVPFHFHHRGPALAAVLGTELPDPMVDLFVDDITDGIAGTGVRAGMLKCAIDEPGLTPGVERVMRAVARAHHATGTPITVHTHPGTRTAMDVKRVLCDSEGVDPGRIVLAHSGDTTDCDHLTALADAGFVLGMDRFGLNLGDTTFETRADTLVEMCRRGYAERMVLSQDASCYIDWIDPMVMPFLPQWHYLHLGAEVLPYVRERGVTEEQIDTMLVANPRRFFETGRPTPAPPDAIGAPGVR</sequence>
<evidence type="ECO:0000256" key="5">
    <source>
        <dbReference type="PROSITE-ProRule" id="PRU00679"/>
    </source>
</evidence>
<evidence type="ECO:0000256" key="2">
    <source>
        <dbReference type="ARBA" id="ARBA00022801"/>
    </source>
</evidence>
<comment type="cofactor">
    <cofactor evidence="4">
        <name>a divalent metal cation</name>
        <dbReference type="ChEBI" id="CHEBI:60240"/>
    </cofactor>
    <text evidence="4">Binds 2 divalent metal cations per subunit.</text>
</comment>
<dbReference type="PANTHER" id="PTHR10819:SF3">
    <property type="entry name" value="PHOSPHOTRIESTERASE-RELATED PROTEIN"/>
    <property type="match status" value="1"/>
</dbReference>
<feature type="binding site" evidence="4">
    <location>
        <position position="22"/>
    </location>
    <ligand>
        <name>Zn(2+)</name>
        <dbReference type="ChEBI" id="CHEBI:29105"/>
        <label>1</label>
    </ligand>
</feature>
<reference evidence="7" key="1">
    <citation type="submission" date="2016-06" db="EMBL/GenBank/DDBJ databases">
        <authorList>
            <person name="Varghese N."/>
            <person name="Submissions Spin"/>
        </authorList>
    </citation>
    <scope>NUCLEOTIDE SEQUENCE [LARGE SCALE GENOMIC DNA]</scope>
    <source>
        <strain evidence="7">DSM 44830</strain>
    </source>
</reference>
<name>A0A1C4YLF4_9ACTN</name>
<protein>
    <submittedName>
        <fullName evidence="6">Phosphotriesterase-related protein</fullName>
    </submittedName>
</protein>
<dbReference type="Gene3D" id="3.20.20.140">
    <property type="entry name" value="Metal-dependent hydrolases"/>
    <property type="match status" value="1"/>
</dbReference>
<feature type="binding site" evidence="4">
    <location>
        <position position="24"/>
    </location>
    <ligand>
        <name>Zn(2+)</name>
        <dbReference type="ChEBI" id="CHEBI:29105"/>
        <label>1</label>
    </ligand>
</feature>
<evidence type="ECO:0000256" key="4">
    <source>
        <dbReference type="PIRSR" id="PIRSR601559-51"/>
    </source>
</evidence>
<proteinExistence type="inferred from homology"/>
<dbReference type="AlphaFoldDB" id="A0A1C4YLF4"/>
<gene>
    <name evidence="6" type="ORF">GA0070564_104176</name>
</gene>
<feature type="binding site" evidence="4">
    <location>
        <position position="213"/>
    </location>
    <ligand>
        <name>Zn(2+)</name>
        <dbReference type="ChEBI" id="CHEBI:29105"/>
        <label>2</label>
    </ligand>
</feature>
<dbReference type="SUPFAM" id="SSF51556">
    <property type="entry name" value="Metallo-dependent hydrolases"/>
    <property type="match status" value="1"/>
</dbReference>
<dbReference type="Proteomes" id="UP000199504">
    <property type="component" value="Unassembled WGS sequence"/>
</dbReference>
<dbReference type="PROSITE" id="PS51347">
    <property type="entry name" value="PHOSPHOTRIESTERASE_2"/>
    <property type="match status" value="1"/>
</dbReference>
<feature type="binding site" description="via carbamate group" evidence="4">
    <location>
        <position position="150"/>
    </location>
    <ligand>
        <name>Zn(2+)</name>
        <dbReference type="ChEBI" id="CHEBI:29105"/>
        <label>1</label>
    </ligand>
</feature>
<keyword evidence="2" id="KW-0378">Hydrolase</keyword>
<dbReference type="Pfam" id="PF02126">
    <property type="entry name" value="PTE"/>
    <property type="match status" value="1"/>
</dbReference>
<dbReference type="PANTHER" id="PTHR10819">
    <property type="entry name" value="PHOSPHOTRIESTERASE-RELATED"/>
    <property type="match status" value="1"/>
</dbReference>
<dbReference type="EMBL" id="FMCX01000004">
    <property type="protein sequence ID" value="SCF21476.1"/>
    <property type="molecule type" value="Genomic_DNA"/>
</dbReference>
<dbReference type="InterPro" id="IPR032466">
    <property type="entry name" value="Metal_Hydrolase"/>
</dbReference>
<feature type="binding site" description="via carbamate group" evidence="4">
    <location>
        <position position="150"/>
    </location>
    <ligand>
        <name>Zn(2+)</name>
        <dbReference type="ChEBI" id="CHEBI:29105"/>
        <label>2</label>
    </ligand>
</feature>
<dbReference type="STRING" id="262898.GA0070564_104176"/>
<dbReference type="GO" id="GO:0016787">
    <property type="term" value="F:hydrolase activity"/>
    <property type="evidence" value="ECO:0007669"/>
    <property type="project" value="UniProtKB-KW"/>
</dbReference>
<evidence type="ECO:0000256" key="3">
    <source>
        <dbReference type="PIRSR" id="PIRSR601559-50"/>
    </source>
</evidence>
<evidence type="ECO:0000313" key="7">
    <source>
        <dbReference type="Proteomes" id="UP000199504"/>
    </source>
</evidence>
<evidence type="ECO:0000256" key="1">
    <source>
        <dbReference type="ARBA" id="ARBA00022723"/>
    </source>
</evidence>
<dbReference type="GO" id="GO:0008270">
    <property type="term" value="F:zinc ion binding"/>
    <property type="evidence" value="ECO:0007669"/>
    <property type="project" value="InterPro"/>
</dbReference>
<feature type="modified residue" description="N6-carboxylysine" evidence="3 5">
    <location>
        <position position="150"/>
    </location>
</feature>
<keyword evidence="7" id="KW-1185">Reference proteome</keyword>
<organism evidence="6 7">
    <name type="scientific">Micromonospora mirobrigensis</name>
    <dbReference type="NCBI Taxonomy" id="262898"/>
    <lineage>
        <taxon>Bacteria</taxon>
        <taxon>Bacillati</taxon>
        <taxon>Actinomycetota</taxon>
        <taxon>Actinomycetes</taxon>
        <taxon>Micromonosporales</taxon>
        <taxon>Micromonosporaceae</taxon>
        <taxon>Micromonospora</taxon>
    </lineage>
</organism>
<feature type="binding site" evidence="4">
    <location>
        <position position="271"/>
    </location>
    <ligand>
        <name>Zn(2+)</name>
        <dbReference type="ChEBI" id="CHEBI:29105"/>
        <label>1</label>
    </ligand>
</feature>
<feature type="binding site" evidence="4">
    <location>
        <position position="183"/>
    </location>
    <ligand>
        <name>Zn(2+)</name>
        <dbReference type="ChEBI" id="CHEBI:29105"/>
        <label>2</label>
    </ligand>
</feature>
<comment type="similarity">
    <text evidence="5">Belongs to the metallo-dependent hydrolases superfamily. Phosphotriesterase family.</text>
</comment>
<dbReference type="OrthoDB" id="9795018at2"/>
<keyword evidence="1 4" id="KW-0479">Metal-binding</keyword>
<accession>A0A1C4YLF4</accession>
<dbReference type="RefSeq" id="WP_091609330.1">
    <property type="nucleotide sequence ID" value="NZ_FMCX01000004.1"/>
</dbReference>
<dbReference type="InterPro" id="IPR001559">
    <property type="entry name" value="Phosphotriesterase"/>
</dbReference>